<dbReference type="RefSeq" id="WP_048381671.1">
    <property type="nucleotide sequence ID" value="NZ_LDYE01000011.1"/>
</dbReference>
<dbReference type="InterPro" id="IPR029062">
    <property type="entry name" value="Class_I_gatase-like"/>
</dbReference>
<dbReference type="PROSITE" id="PS51273">
    <property type="entry name" value="GATASE_TYPE_1"/>
    <property type="match status" value="1"/>
</dbReference>
<sequence>MRPFLLVSPRQRSPLAEVELHDFLRATGLSLSDVQMMLIESPEDYLPDLSDYAGVFVGGSPLNTTDAEHSEWHKHVDQQLGSLIDSPVPVLMLCYGMSSLAMSQGGATGHSHPEDSGPTEVRLTREGLEDRIFRGVKPTFTALTGHTENVTELPDSAVLLATGPTCPIQTVRYGDHVWACQFHAEMDAQAMEKRMSFFRGYGYFDDSEFEAIVAALPSYDTSGPRQLMRNFVALSREKEAN</sequence>
<dbReference type="STRING" id="1724.GCA_001044175_00452"/>
<evidence type="ECO:0000259" key="1">
    <source>
        <dbReference type="Pfam" id="PF00117"/>
    </source>
</evidence>
<name>A0A2A9DR94_9CORY</name>
<dbReference type="Gene3D" id="3.40.50.880">
    <property type="match status" value="1"/>
</dbReference>
<feature type="domain" description="Glutamine amidotransferase" evidence="1">
    <location>
        <begin position="34"/>
        <end position="197"/>
    </location>
</feature>
<accession>A0A2A9DR94</accession>
<dbReference type="OrthoDB" id="5196541at2"/>
<proteinExistence type="predicted"/>
<gene>
    <name evidence="2" type="ORF">ATK06_1814</name>
</gene>
<reference evidence="2 3" key="1">
    <citation type="submission" date="2017-10" db="EMBL/GenBank/DDBJ databases">
        <title>Sequencing the genomes of 1000 actinobacteria strains.</title>
        <authorList>
            <person name="Klenk H.-P."/>
        </authorList>
    </citation>
    <scope>NUCLEOTIDE SEQUENCE [LARGE SCALE GENOMIC DNA]</scope>
    <source>
        <strain evidence="2 3">DSM 20688</strain>
    </source>
</reference>
<dbReference type="InterPro" id="IPR044992">
    <property type="entry name" value="ChyE-like"/>
</dbReference>
<dbReference type="SUPFAM" id="SSF52317">
    <property type="entry name" value="Class I glutamine amidotransferase-like"/>
    <property type="match status" value="1"/>
</dbReference>
<protein>
    <submittedName>
        <fullName evidence="2">GMP synthase (Glutamine-hydrolysing)</fullName>
    </submittedName>
</protein>
<dbReference type="InterPro" id="IPR017926">
    <property type="entry name" value="GATASE"/>
</dbReference>
<dbReference type="PANTHER" id="PTHR42695:SF5">
    <property type="entry name" value="GLUTAMINE AMIDOTRANSFERASE YLR126C-RELATED"/>
    <property type="match status" value="1"/>
</dbReference>
<dbReference type="Proteomes" id="UP000221653">
    <property type="component" value="Unassembled WGS sequence"/>
</dbReference>
<dbReference type="CDD" id="cd01741">
    <property type="entry name" value="GATase1_1"/>
    <property type="match status" value="1"/>
</dbReference>
<dbReference type="EMBL" id="PDJF01000001">
    <property type="protein sequence ID" value="PFG28695.1"/>
    <property type="molecule type" value="Genomic_DNA"/>
</dbReference>
<evidence type="ECO:0000313" key="3">
    <source>
        <dbReference type="Proteomes" id="UP000221653"/>
    </source>
</evidence>
<dbReference type="GO" id="GO:0005829">
    <property type="term" value="C:cytosol"/>
    <property type="evidence" value="ECO:0007669"/>
    <property type="project" value="TreeGrafter"/>
</dbReference>
<organism evidence="2 3">
    <name type="scientific">Corynebacterium renale</name>
    <dbReference type="NCBI Taxonomy" id="1724"/>
    <lineage>
        <taxon>Bacteria</taxon>
        <taxon>Bacillati</taxon>
        <taxon>Actinomycetota</taxon>
        <taxon>Actinomycetes</taxon>
        <taxon>Mycobacteriales</taxon>
        <taxon>Corynebacteriaceae</taxon>
        <taxon>Corynebacterium</taxon>
    </lineage>
</organism>
<dbReference type="Pfam" id="PF00117">
    <property type="entry name" value="GATase"/>
    <property type="match status" value="1"/>
</dbReference>
<keyword evidence="3" id="KW-1185">Reference proteome</keyword>
<dbReference type="AlphaFoldDB" id="A0A2A9DR94"/>
<dbReference type="NCBIfam" id="NF005743">
    <property type="entry name" value="PRK07567.1"/>
    <property type="match status" value="1"/>
</dbReference>
<dbReference type="PANTHER" id="PTHR42695">
    <property type="entry name" value="GLUTAMINE AMIDOTRANSFERASE YLR126C-RELATED"/>
    <property type="match status" value="1"/>
</dbReference>
<comment type="caution">
    <text evidence="2">The sequence shown here is derived from an EMBL/GenBank/DDBJ whole genome shotgun (WGS) entry which is preliminary data.</text>
</comment>
<evidence type="ECO:0000313" key="2">
    <source>
        <dbReference type="EMBL" id="PFG28695.1"/>
    </source>
</evidence>